<dbReference type="RefSeq" id="WP_337108615.1">
    <property type="nucleotide sequence ID" value="NZ_JAPYKS010000024.1"/>
</dbReference>
<keyword evidence="3" id="KW-1185">Reference proteome</keyword>
<sequence>MGQKAKQKANNQATERPVDRERAREAEYYARKVGITRDEALRIIHEAQVPKLAIVHKGRVKAK</sequence>
<proteinExistence type="predicted"/>
<name>A0ABU8L2I4_9HYPH</name>
<accession>A0ABU8L2I4</accession>
<dbReference type="Proteomes" id="UP001387293">
    <property type="component" value="Unassembled WGS sequence"/>
</dbReference>
<dbReference type="EMBL" id="JAPYKS010000024">
    <property type="protein sequence ID" value="MEI9412191.1"/>
    <property type="molecule type" value="Genomic_DNA"/>
</dbReference>
<evidence type="ECO:0008006" key="4">
    <source>
        <dbReference type="Google" id="ProtNLM"/>
    </source>
</evidence>
<protein>
    <recommendedName>
        <fullName evidence="4">DUF3606 domain-containing protein</fullName>
    </recommendedName>
</protein>
<organism evidence="2 3">
    <name type="scientific">Mesorhizobium salmacidum</name>
    <dbReference type="NCBI Taxonomy" id="3015171"/>
    <lineage>
        <taxon>Bacteria</taxon>
        <taxon>Pseudomonadati</taxon>
        <taxon>Pseudomonadota</taxon>
        <taxon>Alphaproteobacteria</taxon>
        <taxon>Hyphomicrobiales</taxon>
        <taxon>Phyllobacteriaceae</taxon>
        <taxon>Mesorhizobium</taxon>
    </lineage>
</organism>
<evidence type="ECO:0000313" key="2">
    <source>
        <dbReference type="EMBL" id="MEI9412191.1"/>
    </source>
</evidence>
<reference evidence="2 3" key="1">
    <citation type="submission" date="2022-12" db="EMBL/GenBank/DDBJ databases">
        <authorList>
            <person name="Muema E."/>
        </authorList>
    </citation>
    <scope>NUCLEOTIDE SEQUENCE [LARGE SCALE GENOMIC DNA]</scope>
    <source>
        <strain evidence="3">1326</strain>
    </source>
</reference>
<evidence type="ECO:0000313" key="3">
    <source>
        <dbReference type="Proteomes" id="UP001387293"/>
    </source>
</evidence>
<feature type="region of interest" description="Disordered" evidence="1">
    <location>
        <begin position="1"/>
        <end position="22"/>
    </location>
</feature>
<evidence type="ECO:0000256" key="1">
    <source>
        <dbReference type="SAM" id="MobiDB-lite"/>
    </source>
</evidence>
<gene>
    <name evidence="2" type="ORF">O7A60_26030</name>
</gene>
<comment type="caution">
    <text evidence="2">The sequence shown here is derived from an EMBL/GenBank/DDBJ whole genome shotgun (WGS) entry which is preliminary data.</text>
</comment>